<organism evidence="3 4">
    <name type="scientific">Streptomyces liliiviolaceus</name>
    <dbReference type="NCBI Taxonomy" id="2823109"/>
    <lineage>
        <taxon>Bacteria</taxon>
        <taxon>Bacillati</taxon>
        <taxon>Actinomycetota</taxon>
        <taxon>Actinomycetes</taxon>
        <taxon>Kitasatosporales</taxon>
        <taxon>Streptomycetaceae</taxon>
        <taxon>Streptomyces</taxon>
    </lineage>
</organism>
<feature type="transmembrane region" description="Helical" evidence="2">
    <location>
        <begin position="137"/>
        <end position="159"/>
    </location>
</feature>
<name>A0A940Y5K7_9ACTN</name>
<keyword evidence="4" id="KW-1185">Reference proteome</keyword>
<dbReference type="Proteomes" id="UP000677413">
    <property type="component" value="Unassembled WGS sequence"/>
</dbReference>
<keyword evidence="2" id="KW-0812">Transmembrane</keyword>
<gene>
    <name evidence="3" type="ORF">J8N05_43270</name>
</gene>
<evidence type="ECO:0000256" key="2">
    <source>
        <dbReference type="SAM" id="Phobius"/>
    </source>
</evidence>
<dbReference type="AlphaFoldDB" id="A0A940Y5K7"/>
<evidence type="ECO:0000256" key="1">
    <source>
        <dbReference type="SAM" id="MobiDB-lite"/>
    </source>
</evidence>
<evidence type="ECO:0000313" key="4">
    <source>
        <dbReference type="Proteomes" id="UP000677413"/>
    </source>
</evidence>
<feature type="compositionally biased region" description="Low complexity" evidence="1">
    <location>
        <begin position="44"/>
        <end position="76"/>
    </location>
</feature>
<protein>
    <submittedName>
        <fullName evidence="3">Uncharacterized protein</fullName>
    </submittedName>
</protein>
<evidence type="ECO:0000313" key="3">
    <source>
        <dbReference type="EMBL" id="MBQ0854988.1"/>
    </source>
</evidence>
<accession>A0A940Y5K7</accession>
<feature type="compositionally biased region" description="Pro residues" evidence="1">
    <location>
        <begin position="11"/>
        <end position="21"/>
    </location>
</feature>
<feature type="region of interest" description="Disordered" evidence="1">
    <location>
        <begin position="1"/>
        <end position="134"/>
    </location>
</feature>
<sequence length="341" mass="36049">MHNRPEDIPAQPEPQASPPPGSTAATDSGTAPGSTAPPGPAAPPADQVAPAAQTDTQTQTQAPVQAQTHQSQAQHPPSSPPSPPRPEPPMVPYQSTQPTSGYGYGPPPAFPPGRQYPYGPPPGSPPPSGGKGTAGRAVLWAAVGAVAASALWAGGLFLFGPLGDDPDLAGYRARANLCSSVDYDSLKTEYPEDGSAPTHNALKHKALDQSYCSISLKKSSTSSYSDAYLSVQMDLHKETDPSAEFTALWSEYGQRYDDYEVAKVSGFGDEAYLVTEDTTTGSGVGGSRAVILAVRDGWMTYQMSWNVYTTSYETTSPPEIDEVSRWVKSDTRSTLENLRSE</sequence>
<feature type="compositionally biased region" description="Pro residues" evidence="1">
    <location>
        <begin position="118"/>
        <end position="128"/>
    </location>
</feature>
<keyword evidence="2" id="KW-0472">Membrane</keyword>
<keyword evidence="2" id="KW-1133">Transmembrane helix</keyword>
<feature type="compositionally biased region" description="Pro residues" evidence="1">
    <location>
        <begin position="77"/>
        <end position="91"/>
    </location>
</feature>
<proteinExistence type="predicted"/>
<comment type="caution">
    <text evidence="3">The sequence shown here is derived from an EMBL/GenBank/DDBJ whole genome shotgun (WGS) entry which is preliminary data.</text>
</comment>
<reference evidence="3 4" key="1">
    <citation type="submission" date="2021-04" db="EMBL/GenBank/DDBJ databases">
        <authorList>
            <person name="Tang X."/>
            <person name="Zhou X."/>
            <person name="Chen X."/>
            <person name="Cernava T."/>
            <person name="Zhang C."/>
        </authorList>
    </citation>
    <scope>NUCLEOTIDE SEQUENCE [LARGE SCALE GENOMIC DNA]</scope>
    <source>
        <strain evidence="3 4">BH-SS-21</strain>
    </source>
</reference>
<dbReference type="EMBL" id="JAGPYQ010000002">
    <property type="protein sequence ID" value="MBQ0854988.1"/>
    <property type="molecule type" value="Genomic_DNA"/>
</dbReference>